<feature type="region of interest" description="Disordered" evidence="4">
    <location>
        <begin position="570"/>
        <end position="879"/>
    </location>
</feature>
<evidence type="ECO:0000256" key="4">
    <source>
        <dbReference type="SAM" id="MobiDB-lite"/>
    </source>
</evidence>
<feature type="compositionally biased region" description="Gly residues" evidence="4">
    <location>
        <begin position="82"/>
        <end position="93"/>
    </location>
</feature>
<evidence type="ECO:0000256" key="5">
    <source>
        <dbReference type="SAM" id="Phobius"/>
    </source>
</evidence>
<comment type="caution">
    <text evidence="6">The sequence shown here is derived from an EMBL/GenBank/DDBJ whole genome shotgun (WGS) entry which is preliminary data.</text>
</comment>
<keyword evidence="1 5" id="KW-0812">Transmembrane</keyword>
<feature type="compositionally biased region" description="Gly residues" evidence="4">
    <location>
        <begin position="760"/>
        <end position="789"/>
    </location>
</feature>
<dbReference type="InterPro" id="IPR007688">
    <property type="entry name" value="Conjugal_tfr_TrbL/VirB6"/>
</dbReference>
<keyword evidence="7" id="KW-1185">Reference proteome</keyword>
<evidence type="ECO:0000313" key="6">
    <source>
        <dbReference type="EMBL" id="GAA3838317.1"/>
    </source>
</evidence>
<name>A0ABP7J9N5_9ACTN</name>
<keyword evidence="3 5" id="KW-0472">Membrane</keyword>
<feature type="transmembrane region" description="Helical" evidence="5">
    <location>
        <begin position="213"/>
        <end position="231"/>
    </location>
</feature>
<organism evidence="6 7">
    <name type="scientific">Sphaerisporangium flaviroseum</name>
    <dbReference type="NCBI Taxonomy" id="509199"/>
    <lineage>
        <taxon>Bacteria</taxon>
        <taxon>Bacillati</taxon>
        <taxon>Actinomycetota</taxon>
        <taxon>Actinomycetes</taxon>
        <taxon>Streptosporangiales</taxon>
        <taxon>Streptosporangiaceae</taxon>
        <taxon>Sphaerisporangium</taxon>
    </lineage>
</organism>
<dbReference type="Proteomes" id="UP001500888">
    <property type="component" value="Unassembled WGS sequence"/>
</dbReference>
<reference evidence="7" key="1">
    <citation type="journal article" date="2019" name="Int. J. Syst. Evol. Microbiol.">
        <title>The Global Catalogue of Microorganisms (GCM) 10K type strain sequencing project: providing services to taxonomists for standard genome sequencing and annotation.</title>
        <authorList>
            <consortium name="The Broad Institute Genomics Platform"/>
            <consortium name="The Broad Institute Genome Sequencing Center for Infectious Disease"/>
            <person name="Wu L."/>
            <person name="Ma J."/>
        </authorList>
    </citation>
    <scope>NUCLEOTIDE SEQUENCE [LARGE SCALE GENOMIC DNA]</scope>
    <source>
        <strain evidence="7">JCM 16908</strain>
    </source>
</reference>
<feature type="compositionally biased region" description="Low complexity" evidence="4">
    <location>
        <begin position="649"/>
        <end position="658"/>
    </location>
</feature>
<feature type="compositionally biased region" description="Gly residues" evidence="4">
    <location>
        <begin position="811"/>
        <end position="824"/>
    </location>
</feature>
<feature type="compositionally biased region" description="Gly residues" evidence="4">
    <location>
        <begin position="630"/>
        <end position="648"/>
    </location>
</feature>
<feature type="transmembrane region" description="Helical" evidence="5">
    <location>
        <begin position="447"/>
        <end position="468"/>
    </location>
</feature>
<dbReference type="EMBL" id="BAAAZR010000040">
    <property type="protein sequence ID" value="GAA3838317.1"/>
    <property type="molecule type" value="Genomic_DNA"/>
</dbReference>
<evidence type="ECO:0000256" key="1">
    <source>
        <dbReference type="ARBA" id="ARBA00022692"/>
    </source>
</evidence>
<feature type="transmembrane region" description="Helical" evidence="5">
    <location>
        <begin position="185"/>
        <end position="206"/>
    </location>
</feature>
<proteinExistence type="predicted"/>
<evidence type="ECO:0000313" key="7">
    <source>
        <dbReference type="Proteomes" id="UP001500888"/>
    </source>
</evidence>
<sequence>MKSREGVPVTRLRSERMRRLRRKVVVVLAILASVVVVPIVVSPTAALAAPCDMSPDLAPEIVGGGVDGLVKPPPPDSAVGASTGGQGVGGQTGAGATTTTKGVAEPLTNYDRYGMAGQFWHTYGLGCTDMAAVLGNAWANTVFSWAKAIDRMTITTYQAAATEGPLQSIKDVVDDIVTNLANAMYWPYLRVIILLGAVWLAWYGLIRKRASTTAEGVIWMILAVTVAVWFFSRPGDFTGLGKTVTDKTGEVVNSAFSGLPGAGGASCLPTKGQTNAKAGPGGYGQSGTPGVAQNADALWSTLVCKPWLMGTFGTADPNAPIVKTFGAKMLDIQATDAQEQTSGQRPSSGAHQARFEEEVAKPLENTPMFFLFQGKDWTSRLGIAIGALMAAMVTGVLIFLVAVSLIALKIGFLLLLILGPVFLLIGVHPGSGRIIAMRWVEMLVGTLLRQAVLALVLGVLVYGYALIISTNLPWGMQIMFIALLTIAVFFYRRPFQHLFSSMDGHTLTTRMLGEAASAPTLSRAANALPPVAAARVGRWGLRKAEPVINAAAMAGGGVAAATASQVAQGRVRGEEVAPGATQQSGTRVPVGAQPAPLDADGQAGARRKATGRGTAVPRPGAAPPLNLSGRPGGSGRMGGSGRAGGPGATGPRPAVRTGTGTGTGTGPGTGAGAGAGAGGGGSAGGWFGGRAGGGWASRSGSSGGSSGGSSSGSSRRSEGTAPRAPRSTAGGPRGFSGGGGSAAGSSGGSSGRSSGSSGRSSGGSAGSLFGGSSGRSSGGSAGSLFGGSSGRSNSSSGRGSSNGSGRSSSGSSGGSGGSSGGSSGRPGRSSGSSSGWLSGGGRSGSGEAPPLWLPPRSDSGRGEPESAPFWLRPADRDKD</sequence>
<dbReference type="Pfam" id="PF04610">
    <property type="entry name" value="TrbL"/>
    <property type="match status" value="1"/>
</dbReference>
<feature type="transmembrane region" description="Helical" evidence="5">
    <location>
        <begin position="474"/>
        <end position="491"/>
    </location>
</feature>
<feature type="compositionally biased region" description="Low complexity" evidence="4">
    <location>
        <begin position="790"/>
        <end position="810"/>
    </location>
</feature>
<feature type="region of interest" description="Disordered" evidence="4">
    <location>
        <begin position="74"/>
        <end position="100"/>
    </location>
</feature>
<feature type="compositionally biased region" description="Low complexity" evidence="4">
    <location>
        <begin position="825"/>
        <end position="836"/>
    </location>
</feature>
<protein>
    <recommendedName>
        <fullName evidence="8">TrbL/VirB6 plasmid conjugal transfer protein</fullName>
    </recommendedName>
</protein>
<feature type="compositionally biased region" description="Gly residues" evidence="4">
    <location>
        <begin position="659"/>
        <end position="710"/>
    </location>
</feature>
<feature type="transmembrane region" description="Helical" evidence="5">
    <location>
        <begin position="381"/>
        <end position="400"/>
    </location>
</feature>
<gene>
    <name evidence="6" type="ORF">GCM10022226_70740</name>
</gene>
<accession>A0ABP7J9N5</accession>
<evidence type="ECO:0000256" key="2">
    <source>
        <dbReference type="ARBA" id="ARBA00022989"/>
    </source>
</evidence>
<feature type="compositionally biased region" description="Gly residues" evidence="4">
    <location>
        <begin position="731"/>
        <end position="750"/>
    </location>
</feature>
<evidence type="ECO:0008006" key="8">
    <source>
        <dbReference type="Google" id="ProtNLM"/>
    </source>
</evidence>
<keyword evidence="2 5" id="KW-1133">Transmembrane helix</keyword>
<feature type="transmembrane region" description="Helical" evidence="5">
    <location>
        <begin position="406"/>
        <end position="427"/>
    </location>
</feature>
<evidence type="ECO:0000256" key="3">
    <source>
        <dbReference type="ARBA" id="ARBA00023136"/>
    </source>
</evidence>